<evidence type="ECO:0000256" key="2">
    <source>
        <dbReference type="SAM" id="MobiDB-lite"/>
    </source>
</evidence>
<keyword evidence="1" id="KW-0175">Coiled coil</keyword>
<evidence type="ECO:0000313" key="3">
    <source>
        <dbReference type="EMBL" id="VAW60980.1"/>
    </source>
</evidence>
<reference evidence="3" key="1">
    <citation type="submission" date="2018-06" db="EMBL/GenBank/DDBJ databases">
        <authorList>
            <person name="Zhirakovskaya E."/>
        </authorList>
    </citation>
    <scope>NUCLEOTIDE SEQUENCE</scope>
</reference>
<sequence length="81" mass="8805">MAAKKRKLKKKAGKKANPLVVLKTKLNEVKAQVKSVKAEVKETAKRADALVKDLAGTSAAPAAKKAKKTKKRRKKKAAKKK</sequence>
<evidence type="ECO:0000256" key="1">
    <source>
        <dbReference type="SAM" id="Coils"/>
    </source>
</evidence>
<name>A0A3B0X8T0_9ZZZZ</name>
<proteinExistence type="predicted"/>
<feature type="compositionally biased region" description="Basic residues" evidence="2">
    <location>
        <begin position="64"/>
        <end position="81"/>
    </location>
</feature>
<accession>A0A3B0X8T0</accession>
<feature type="coiled-coil region" evidence="1">
    <location>
        <begin position="19"/>
        <end position="46"/>
    </location>
</feature>
<feature type="region of interest" description="Disordered" evidence="2">
    <location>
        <begin position="56"/>
        <end position="81"/>
    </location>
</feature>
<protein>
    <submittedName>
        <fullName evidence="3">Uncharacterized protein</fullName>
    </submittedName>
</protein>
<dbReference type="EMBL" id="UOFH01000170">
    <property type="protein sequence ID" value="VAW60980.1"/>
    <property type="molecule type" value="Genomic_DNA"/>
</dbReference>
<organism evidence="3">
    <name type="scientific">hydrothermal vent metagenome</name>
    <dbReference type="NCBI Taxonomy" id="652676"/>
    <lineage>
        <taxon>unclassified sequences</taxon>
        <taxon>metagenomes</taxon>
        <taxon>ecological metagenomes</taxon>
    </lineage>
</organism>
<gene>
    <name evidence="3" type="ORF">MNBD_GAMMA08-1590</name>
</gene>
<dbReference type="AlphaFoldDB" id="A0A3B0X8T0"/>